<dbReference type="PANTHER" id="PTHR43072">
    <property type="entry name" value="N-ACETYLTRANSFERASE"/>
    <property type="match status" value="1"/>
</dbReference>
<sequence length="182" mass="20947">MIQDPDTIQIREAVKGDAEKIAEIERMSWLETYPNKDYGIEEEDIKQKFDTALDRIETIQEIIGYQDHKYFVAGAGDKIAGYFHGLKGLNENQVVEAYVLPEYQRQNIGRKGIEALLSWFGSERSVFVEIASYNLKSINFFKSLGFAEAEGARRKETWNILPSGNIIPLTFMRKTFRVPQDE</sequence>
<organism evidence="4 5">
    <name type="scientific">candidate division WWE3 bacterium</name>
    <dbReference type="NCBI Taxonomy" id="2053526"/>
    <lineage>
        <taxon>Bacteria</taxon>
        <taxon>Katanobacteria</taxon>
    </lineage>
</organism>
<reference evidence="4 5" key="1">
    <citation type="journal article" date="2017" name="ISME J.">
        <title>Energy and carbon metabolisms in a deep terrestrial subsurface fluid microbial community.</title>
        <authorList>
            <person name="Momper L."/>
            <person name="Jungbluth S.P."/>
            <person name="Lee M.D."/>
            <person name="Amend J.P."/>
        </authorList>
    </citation>
    <scope>NUCLEOTIDE SEQUENCE [LARGE SCALE GENOMIC DNA]</scope>
    <source>
        <strain evidence="4">SURF_46</strain>
    </source>
</reference>
<dbReference type="Gene3D" id="3.40.630.30">
    <property type="match status" value="1"/>
</dbReference>
<dbReference type="PROSITE" id="PS51186">
    <property type="entry name" value="GNAT"/>
    <property type="match status" value="1"/>
</dbReference>
<keyword evidence="1 4" id="KW-0808">Transferase</keyword>
<accession>A0A3A4ZC20</accession>
<dbReference type="AlphaFoldDB" id="A0A3A4ZC20"/>
<dbReference type="SUPFAM" id="SSF55729">
    <property type="entry name" value="Acyl-CoA N-acyltransferases (Nat)"/>
    <property type="match status" value="1"/>
</dbReference>
<dbReference type="InterPro" id="IPR000182">
    <property type="entry name" value="GNAT_dom"/>
</dbReference>
<evidence type="ECO:0000256" key="2">
    <source>
        <dbReference type="ARBA" id="ARBA00023315"/>
    </source>
</evidence>
<comment type="caution">
    <text evidence="4">The sequence shown here is derived from an EMBL/GenBank/DDBJ whole genome shotgun (WGS) entry which is preliminary data.</text>
</comment>
<keyword evidence="2" id="KW-0012">Acyltransferase</keyword>
<dbReference type="PANTHER" id="PTHR43072:SF23">
    <property type="entry name" value="UPF0039 PROTEIN C11D3.02C"/>
    <property type="match status" value="1"/>
</dbReference>
<name>A0A3A4ZC20_UNCKA</name>
<dbReference type="GO" id="GO:0016747">
    <property type="term" value="F:acyltransferase activity, transferring groups other than amino-acyl groups"/>
    <property type="evidence" value="ECO:0007669"/>
    <property type="project" value="InterPro"/>
</dbReference>
<evidence type="ECO:0000256" key="1">
    <source>
        <dbReference type="ARBA" id="ARBA00022679"/>
    </source>
</evidence>
<feature type="domain" description="N-acetyltransferase" evidence="3">
    <location>
        <begin position="8"/>
        <end position="177"/>
    </location>
</feature>
<proteinExistence type="predicted"/>
<dbReference type="CDD" id="cd04301">
    <property type="entry name" value="NAT_SF"/>
    <property type="match status" value="1"/>
</dbReference>
<dbReference type="EMBL" id="QZJF01000017">
    <property type="protein sequence ID" value="RJR26813.1"/>
    <property type="molecule type" value="Genomic_DNA"/>
</dbReference>
<dbReference type="InterPro" id="IPR016181">
    <property type="entry name" value="Acyl_CoA_acyltransferase"/>
</dbReference>
<evidence type="ECO:0000313" key="4">
    <source>
        <dbReference type="EMBL" id="RJR26813.1"/>
    </source>
</evidence>
<protein>
    <submittedName>
        <fullName evidence="4">GNAT family N-acetyltransferase</fullName>
    </submittedName>
</protein>
<dbReference type="Pfam" id="PF00583">
    <property type="entry name" value="Acetyltransf_1"/>
    <property type="match status" value="1"/>
</dbReference>
<gene>
    <name evidence="4" type="ORF">C4561_03465</name>
</gene>
<evidence type="ECO:0000259" key="3">
    <source>
        <dbReference type="PROSITE" id="PS51186"/>
    </source>
</evidence>
<evidence type="ECO:0000313" key="5">
    <source>
        <dbReference type="Proteomes" id="UP000265540"/>
    </source>
</evidence>
<dbReference type="Proteomes" id="UP000265540">
    <property type="component" value="Unassembled WGS sequence"/>
</dbReference>